<accession>A0A3B1D674</accession>
<keyword evidence="1" id="KW-1133">Transmembrane helix</keyword>
<name>A0A3B1D674_9ZZZZ</name>
<organism evidence="2">
    <name type="scientific">hydrothermal vent metagenome</name>
    <dbReference type="NCBI Taxonomy" id="652676"/>
    <lineage>
        <taxon>unclassified sequences</taxon>
        <taxon>metagenomes</taxon>
        <taxon>ecological metagenomes</taxon>
    </lineage>
</organism>
<protein>
    <submittedName>
        <fullName evidence="2">Uncharacterized protein</fullName>
    </submittedName>
</protein>
<feature type="transmembrane region" description="Helical" evidence="1">
    <location>
        <begin position="12"/>
        <end position="32"/>
    </location>
</feature>
<evidence type="ECO:0000256" key="1">
    <source>
        <dbReference type="SAM" id="Phobius"/>
    </source>
</evidence>
<dbReference type="AlphaFoldDB" id="A0A3B1D674"/>
<keyword evidence="1" id="KW-0472">Membrane</keyword>
<evidence type="ECO:0000313" key="2">
    <source>
        <dbReference type="EMBL" id="VAX32313.1"/>
    </source>
</evidence>
<proteinExistence type="predicted"/>
<sequence>MVDTYSGICHHCFMILSRYFAIIFLLVFLVFFGGKRQAVADEVESPEASRAVLDDGNISLDETIFYQDRFIFRTKNVDDLFILIFAFERGRQKEGYYGEFFGAVFEQAQWSFLEGNDKYSYASSNLETIFPSYYAKVEGSAVSGFVVTYDGGDYTLRLSSGPLQSVYNVHKGETLNKKIGITEAVVTLKGKEYWGDLVHETLSWKGFEGLDRHKGLYKDYEAFYLKTESGQQIFFHKNRADRHAFLKKYSLADTLKTEGGVVLEGLKTVYTLKTPIALSATNRVTPPFAFYSVPERWEVPINPDFGSLFLWTRGKTSINWVFGGYLMMAIEGVIKKEGEDGEGERVHGFAEYFP</sequence>
<gene>
    <name evidence="2" type="ORF">MNBD_NITROSPIRAE01-208</name>
</gene>
<keyword evidence="1" id="KW-0812">Transmembrane</keyword>
<dbReference type="EMBL" id="UOGF01000086">
    <property type="protein sequence ID" value="VAX32313.1"/>
    <property type="molecule type" value="Genomic_DNA"/>
</dbReference>
<reference evidence="2" key="1">
    <citation type="submission" date="2018-06" db="EMBL/GenBank/DDBJ databases">
        <authorList>
            <person name="Zhirakovskaya E."/>
        </authorList>
    </citation>
    <scope>NUCLEOTIDE SEQUENCE</scope>
</reference>